<dbReference type="KEGG" id="glz:GLAREA_12471"/>
<evidence type="ECO:0000313" key="7">
    <source>
        <dbReference type="EMBL" id="EPE31715.1"/>
    </source>
</evidence>
<accession>S3D1M5</accession>
<organism evidence="7 8">
    <name type="scientific">Glarea lozoyensis (strain ATCC 20868 / MF5171)</name>
    <dbReference type="NCBI Taxonomy" id="1116229"/>
    <lineage>
        <taxon>Eukaryota</taxon>
        <taxon>Fungi</taxon>
        <taxon>Dikarya</taxon>
        <taxon>Ascomycota</taxon>
        <taxon>Pezizomycotina</taxon>
        <taxon>Leotiomycetes</taxon>
        <taxon>Helotiales</taxon>
        <taxon>Helotiaceae</taxon>
        <taxon>Glarea</taxon>
    </lineage>
</organism>
<evidence type="ECO:0000313" key="8">
    <source>
        <dbReference type="Proteomes" id="UP000016922"/>
    </source>
</evidence>
<reference evidence="7 8" key="1">
    <citation type="journal article" date="2013" name="BMC Genomics">
        <title>Genomics-driven discovery of the pneumocandin biosynthetic gene cluster in the fungus Glarea lozoyensis.</title>
        <authorList>
            <person name="Chen L."/>
            <person name="Yue Q."/>
            <person name="Zhang X."/>
            <person name="Xiang M."/>
            <person name="Wang C."/>
            <person name="Li S."/>
            <person name="Che Y."/>
            <person name="Ortiz-Lopez F.J."/>
            <person name="Bills G.F."/>
            <person name="Liu X."/>
            <person name="An Z."/>
        </authorList>
    </citation>
    <scope>NUCLEOTIDE SEQUENCE [LARGE SCALE GENOMIC DNA]</scope>
    <source>
        <strain evidence="8">ATCC 20868 / MF5171</strain>
    </source>
</reference>
<dbReference type="AlphaFoldDB" id="S3D1M5"/>
<dbReference type="SUPFAM" id="SSF48264">
    <property type="entry name" value="Cytochrome P450"/>
    <property type="match status" value="1"/>
</dbReference>
<dbReference type="Gene3D" id="1.10.630.10">
    <property type="entry name" value="Cytochrome P450"/>
    <property type="match status" value="1"/>
</dbReference>
<dbReference type="eggNOG" id="KOG0158">
    <property type="taxonomic scope" value="Eukaryota"/>
</dbReference>
<dbReference type="EMBL" id="KE145361">
    <property type="protein sequence ID" value="EPE31715.1"/>
    <property type="molecule type" value="Genomic_DNA"/>
</dbReference>
<dbReference type="GO" id="GO:0004497">
    <property type="term" value="F:monooxygenase activity"/>
    <property type="evidence" value="ECO:0007669"/>
    <property type="project" value="InterPro"/>
</dbReference>
<dbReference type="GO" id="GO:0005506">
    <property type="term" value="F:iron ion binding"/>
    <property type="evidence" value="ECO:0007669"/>
    <property type="project" value="InterPro"/>
</dbReference>
<dbReference type="PANTHER" id="PTHR46206:SF9">
    <property type="entry name" value="CYTOCHROME P450"/>
    <property type="match status" value="1"/>
</dbReference>
<comment type="cofactor">
    <cofactor evidence="1 6">
        <name>heme</name>
        <dbReference type="ChEBI" id="CHEBI:30413"/>
    </cofactor>
</comment>
<proteinExistence type="inferred from homology"/>
<dbReference type="InterPro" id="IPR002403">
    <property type="entry name" value="Cyt_P450_E_grp-IV"/>
</dbReference>
<dbReference type="OrthoDB" id="1844152at2759"/>
<evidence type="ECO:0000256" key="5">
    <source>
        <dbReference type="ARBA" id="ARBA00023004"/>
    </source>
</evidence>
<name>S3D1M5_GLAL2</name>
<evidence type="ECO:0000256" key="2">
    <source>
        <dbReference type="ARBA" id="ARBA00010617"/>
    </source>
</evidence>
<keyword evidence="8" id="KW-1185">Reference proteome</keyword>
<feature type="binding site" description="axial binding residue" evidence="6">
    <location>
        <position position="275"/>
    </location>
    <ligand>
        <name>heme</name>
        <dbReference type="ChEBI" id="CHEBI:30413"/>
    </ligand>
    <ligandPart>
        <name>Fe</name>
        <dbReference type="ChEBI" id="CHEBI:18248"/>
    </ligandPart>
</feature>
<dbReference type="PANTHER" id="PTHR46206">
    <property type="entry name" value="CYTOCHROME P450"/>
    <property type="match status" value="1"/>
</dbReference>
<dbReference type="GO" id="GO:0016705">
    <property type="term" value="F:oxidoreductase activity, acting on paired donors, with incorporation or reduction of molecular oxygen"/>
    <property type="evidence" value="ECO:0007669"/>
    <property type="project" value="InterPro"/>
</dbReference>
<dbReference type="CDD" id="cd11041">
    <property type="entry name" value="CYP503A1-like"/>
    <property type="match status" value="1"/>
</dbReference>
<dbReference type="GO" id="GO:0020037">
    <property type="term" value="F:heme binding"/>
    <property type="evidence" value="ECO:0007669"/>
    <property type="project" value="InterPro"/>
</dbReference>
<dbReference type="HOGENOM" id="CLU_022195_1_0_1"/>
<protein>
    <submittedName>
        <fullName evidence="7">Cytochrome P450</fullName>
    </submittedName>
</protein>
<evidence type="ECO:0000256" key="6">
    <source>
        <dbReference type="PIRSR" id="PIRSR602403-1"/>
    </source>
</evidence>
<dbReference type="OMA" id="KMILARM"/>
<keyword evidence="6" id="KW-0349">Heme</keyword>
<dbReference type="GeneID" id="19471512"/>
<dbReference type="InterPro" id="IPR036396">
    <property type="entry name" value="Cyt_P450_sf"/>
</dbReference>
<evidence type="ECO:0000256" key="3">
    <source>
        <dbReference type="ARBA" id="ARBA00022723"/>
    </source>
</evidence>
<keyword evidence="5 6" id="KW-0408">Iron</keyword>
<dbReference type="InterPro" id="IPR001128">
    <property type="entry name" value="Cyt_P450"/>
</dbReference>
<dbReference type="RefSeq" id="XP_008081444.1">
    <property type="nucleotide sequence ID" value="XM_008083253.1"/>
</dbReference>
<keyword evidence="3 6" id="KW-0479">Metal-binding</keyword>
<dbReference type="Pfam" id="PF00067">
    <property type="entry name" value="p450"/>
    <property type="match status" value="1"/>
</dbReference>
<dbReference type="PRINTS" id="PR00465">
    <property type="entry name" value="EP450IV"/>
</dbReference>
<evidence type="ECO:0000256" key="1">
    <source>
        <dbReference type="ARBA" id="ARBA00001971"/>
    </source>
</evidence>
<gene>
    <name evidence="7" type="ORF">GLAREA_12471</name>
</gene>
<comment type="similarity">
    <text evidence="2">Belongs to the cytochrome P450 family.</text>
</comment>
<keyword evidence="4" id="KW-0560">Oxidoreductase</keyword>
<dbReference type="Proteomes" id="UP000016922">
    <property type="component" value="Unassembled WGS sequence"/>
</dbReference>
<sequence>MVSRISGAVFLGHPHCRDEQWLRLSVDYSINVFQTSFTLKLFPSAFHPLISRLIPAQRRLSRNLKDAETIIGPIADEIRKKNAGQTADVEREIPGSLLSWMVHNSDFKVTDNGTLAATQLILTLASVHTTSMAVCNALFDICAHPGTLRPLLDEIMQVLDGKDPEQLCTQDLSQMKKLDSFLLESQRFNPPILLSPQRVTMEPITLKDGTFLPKGTQVAWPAANILMDPNVTFDPEAFNPWRSFEQGNETSPASTNAYGHTSEKNLLFGHGRQACPGRFFAVAEIKMILARMLIEYDFRFCNQGCRPKSLTIDEMVFPNPFAKLSIKRRNEGR</sequence>
<evidence type="ECO:0000256" key="4">
    <source>
        <dbReference type="ARBA" id="ARBA00023002"/>
    </source>
</evidence>